<evidence type="ECO:0000256" key="1">
    <source>
        <dbReference type="SAM" id="Phobius"/>
    </source>
</evidence>
<proteinExistence type="predicted"/>
<reference evidence="2 3" key="1">
    <citation type="submission" date="2018-06" db="EMBL/GenBank/DDBJ databases">
        <authorList>
            <consortium name="Pathogen Informatics"/>
            <person name="Doyle S."/>
        </authorList>
    </citation>
    <scope>NUCLEOTIDE SEQUENCE [LARGE SCALE GENOMIC DNA]</scope>
    <source>
        <strain evidence="3">NCTC 11297</strain>
    </source>
</reference>
<feature type="transmembrane region" description="Helical" evidence="1">
    <location>
        <begin position="63"/>
        <end position="91"/>
    </location>
</feature>
<dbReference type="GeneID" id="300132697"/>
<gene>
    <name evidence="2" type="ORF">NCTC11297_00477</name>
</gene>
<sequence length="92" mass="9315">MTTQNVQTKVGTGLVAGLIACVLAVLGILFLGFIFVPLAFIAVLIGTIIAVKNRNMAGIGVNILAWVLVLIGLMTSPVLLSAIGLGAVGVAQ</sequence>
<feature type="transmembrane region" description="Helical" evidence="1">
    <location>
        <begin position="18"/>
        <end position="51"/>
    </location>
</feature>
<dbReference type="AlphaFoldDB" id="A0A379APX9"/>
<keyword evidence="1" id="KW-1133">Transmembrane helix</keyword>
<evidence type="ECO:0008006" key="4">
    <source>
        <dbReference type="Google" id="ProtNLM"/>
    </source>
</evidence>
<keyword evidence="1" id="KW-0472">Membrane</keyword>
<keyword evidence="1" id="KW-0812">Transmembrane</keyword>
<name>A0A379APX9_AVIAV</name>
<keyword evidence="3" id="KW-1185">Reference proteome</keyword>
<dbReference type="EMBL" id="UGSP01000001">
    <property type="protein sequence ID" value="SUB23472.1"/>
    <property type="molecule type" value="Genomic_DNA"/>
</dbReference>
<protein>
    <recommendedName>
        <fullName evidence="4">Transmembrane protein</fullName>
    </recommendedName>
</protein>
<accession>A0A379APX9</accession>
<evidence type="ECO:0000313" key="3">
    <source>
        <dbReference type="Proteomes" id="UP000255098"/>
    </source>
</evidence>
<dbReference type="Proteomes" id="UP000255098">
    <property type="component" value="Unassembled WGS sequence"/>
</dbReference>
<organism evidence="2 3">
    <name type="scientific">Avibacterium avium</name>
    <name type="common">Pasteurella avium</name>
    <dbReference type="NCBI Taxonomy" id="751"/>
    <lineage>
        <taxon>Bacteria</taxon>
        <taxon>Pseudomonadati</taxon>
        <taxon>Pseudomonadota</taxon>
        <taxon>Gammaproteobacteria</taxon>
        <taxon>Pasteurellales</taxon>
        <taxon>Pasteurellaceae</taxon>
        <taxon>Avibacterium</taxon>
    </lineage>
</organism>
<dbReference type="RefSeq" id="WP_115248855.1">
    <property type="nucleotide sequence ID" value="NZ_JBMMFP010000003.1"/>
</dbReference>
<evidence type="ECO:0000313" key="2">
    <source>
        <dbReference type="EMBL" id="SUB23472.1"/>
    </source>
</evidence>